<dbReference type="PANTHER" id="PTHR33710:SF13">
    <property type="entry name" value="ENDONUCLEASE_EXONUCLEASE_PHOSPHATASE FAMILY PROTEIN"/>
    <property type="match status" value="1"/>
</dbReference>
<keyword evidence="3" id="KW-1185">Reference proteome</keyword>
<dbReference type="InterPro" id="IPR036691">
    <property type="entry name" value="Endo/exonu/phosph_ase_sf"/>
</dbReference>
<name>A0AAD5J5R1_ACENE</name>
<accession>A0AAD5J5R1</accession>
<evidence type="ECO:0000256" key="1">
    <source>
        <dbReference type="SAM" id="Coils"/>
    </source>
</evidence>
<keyword evidence="1" id="KW-0175">Coiled coil</keyword>
<dbReference type="Gene3D" id="3.60.10.10">
    <property type="entry name" value="Endonuclease/exonuclease/phosphatase"/>
    <property type="match status" value="1"/>
</dbReference>
<gene>
    <name evidence="2" type="ORF">LWI28_013379</name>
</gene>
<evidence type="ECO:0000313" key="3">
    <source>
        <dbReference type="Proteomes" id="UP001064489"/>
    </source>
</evidence>
<protein>
    <submittedName>
        <fullName evidence="2">Uncharacterized protein</fullName>
    </submittedName>
</protein>
<sequence>MVAPPPAELVAGGLGVCKDGISLLAVNGSGAAGTSAGFVLSDVEMERAAEDLKHALVLKFLSSKPSIDVLRGHTVVVCRVGEKPVRKEGLRKEREKKVWKEVGRKDSLKKSDELTIVVAQDQGDIGITREKKAKTCGCSGSENINEISETGNTGRDVVIMEEVRDVEEEVEGVVCRNSFAVLSDGDNELRFDPQKEYSSNPGAILDKIIVWNVRGMGTSKRRMKKLMKDHNVSVLAVSEPFQDVGLIRKWASCLQFQNFSSNIEEGGKILVFWKDNIQLEVVGTSNQCLTVLLSAGSSSLLATFVYVKCSPIERRAFWEKLYDISDFNVPWVVLGDFKTIRSDMERVGGRPRNSSFVAEFNKCISRCVLLDLRFEGRQLSWCNGHQGLARSWAKLDKVLINNEFVVKYGDAKALLLYRNSSDHSPILLQFFAELERYGPASFRFQNMWTSHTGFLDVVGNSCNEPMVSESGLHRLVGKLKRIKQRLRVWNKEIFGRVDGFIRELEERVEHHEEMLQAEYSATVEEEFLVSKAELDVWNKRDEMRLAQQVKIKWLSKDDQNSKFFHAVIAQRRRNSCVKTMVLLDVTSLDNMEMVHNGADEDVYEILKSISVDSSPGLDGFGSSFYLTCWKIIKSDVMEAVKEFFKGDDLPHFYCSSIIVDKLSLVIGELISSEQEAFVRGKSIFENVTLTEKMTKMLYRKSSGPLFAEFLEGEHSQIRLKDLVIDNVWDVEELQRLSGLEKADEVRGWVGKFRNSKNVLLWLPEKNGCFNTKSA</sequence>
<reference evidence="2" key="1">
    <citation type="journal article" date="2022" name="Plant J.">
        <title>Strategies of tolerance reflected in two North American maple genomes.</title>
        <authorList>
            <person name="McEvoy S.L."/>
            <person name="Sezen U.U."/>
            <person name="Trouern-Trend A."/>
            <person name="McMahon S.M."/>
            <person name="Schaberg P.G."/>
            <person name="Yang J."/>
            <person name="Wegrzyn J.L."/>
            <person name="Swenson N.G."/>
        </authorList>
    </citation>
    <scope>NUCLEOTIDE SEQUENCE</scope>
    <source>
        <strain evidence="2">91603</strain>
    </source>
</reference>
<feature type="coiled-coil region" evidence="1">
    <location>
        <begin position="472"/>
        <end position="521"/>
    </location>
</feature>
<evidence type="ECO:0000313" key="2">
    <source>
        <dbReference type="EMBL" id="KAI9186057.1"/>
    </source>
</evidence>
<dbReference type="SUPFAM" id="SSF56219">
    <property type="entry name" value="DNase I-like"/>
    <property type="match status" value="1"/>
</dbReference>
<dbReference type="Proteomes" id="UP001064489">
    <property type="component" value="Chromosome 3"/>
</dbReference>
<proteinExistence type="predicted"/>
<dbReference type="AlphaFoldDB" id="A0AAD5J5R1"/>
<reference evidence="2" key="2">
    <citation type="submission" date="2023-02" db="EMBL/GenBank/DDBJ databases">
        <authorList>
            <person name="Swenson N.G."/>
            <person name="Wegrzyn J.L."/>
            <person name="Mcevoy S.L."/>
        </authorList>
    </citation>
    <scope>NUCLEOTIDE SEQUENCE</scope>
    <source>
        <strain evidence="2">91603</strain>
        <tissue evidence="2">Leaf</tissue>
    </source>
</reference>
<comment type="caution">
    <text evidence="2">The sequence shown here is derived from an EMBL/GenBank/DDBJ whole genome shotgun (WGS) entry which is preliminary data.</text>
</comment>
<dbReference type="EMBL" id="JAJSOW010000100">
    <property type="protein sequence ID" value="KAI9186057.1"/>
    <property type="molecule type" value="Genomic_DNA"/>
</dbReference>
<dbReference type="PANTHER" id="PTHR33710">
    <property type="entry name" value="BNAC02G09200D PROTEIN"/>
    <property type="match status" value="1"/>
</dbReference>
<organism evidence="2 3">
    <name type="scientific">Acer negundo</name>
    <name type="common">Box elder</name>
    <dbReference type="NCBI Taxonomy" id="4023"/>
    <lineage>
        <taxon>Eukaryota</taxon>
        <taxon>Viridiplantae</taxon>
        <taxon>Streptophyta</taxon>
        <taxon>Embryophyta</taxon>
        <taxon>Tracheophyta</taxon>
        <taxon>Spermatophyta</taxon>
        <taxon>Magnoliopsida</taxon>
        <taxon>eudicotyledons</taxon>
        <taxon>Gunneridae</taxon>
        <taxon>Pentapetalae</taxon>
        <taxon>rosids</taxon>
        <taxon>malvids</taxon>
        <taxon>Sapindales</taxon>
        <taxon>Sapindaceae</taxon>
        <taxon>Hippocastanoideae</taxon>
        <taxon>Acereae</taxon>
        <taxon>Acer</taxon>
    </lineage>
</organism>